<evidence type="ECO:0000313" key="1">
    <source>
        <dbReference type="EMBL" id="MBF6059022.1"/>
    </source>
</evidence>
<organism evidence="1 2">
    <name type="scientific">Thiomicrorhabdus heinhorstiae</name>
    <dbReference type="NCBI Taxonomy" id="2748010"/>
    <lineage>
        <taxon>Bacteria</taxon>
        <taxon>Pseudomonadati</taxon>
        <taxon>Pseudomonadota</taxon>
        <taxon>Gammaproteobacteria</taxon>
        <taxon>Thiotrichales</taxon>
        <taxon>Piscirickettsiaceae</taxon>
        <taxon>Thiomicrorhabdus</taxon>
    </lineage>
</organism>
<reference evidence="1 2" key="1">
    <citation type="submission" date="2020-06" db="EMBL/GenBank/DDBJ databases">
        <authorList>
            <person name="Scott K."/>
        </authorList>
    </citation>
    <scope>NUCLEOTIDE SEQUENCE [LARGE SCALE GENOMIC DNA]</scope>
    <source>
        <strain evidence="1 2">HH1</strain>
    </source>
</reference>
<protein>
    <submittedName>
        <fullName evidence="1">ImmA/IrrE family metallo-endopeptidase</fullName>
    </submittedName>
</protein>
<evidence type="ECO:0000313" key="2">
    <source>
        <dbReference type="Proteomes" id="UP001193680"/>
    </source>
</evidence>
<dbReference type="Proteomes" id="UP001193680">
    <property type="component" value="Unassembled WGS sequence"/>
</dbReference>
<sequence>MKKLPNIEDEIINNCDGLSLEDALAKHREFSALIDGASPNTIKNAGWELSNLFVNYSQANTLFRKTTGANDSKITLWLAKAQQMAKEFYIEHQAMPDFIGLKTSEVREIAQLSIEENIISEIPEILAYKGIILIYLPALEASKVDGATFLLAGKFPVVVHAVRFDRLDNFWFTLIHELSHVALHFDQLSTPIIDVDLWSDNEDNTDIEIQANRQTRFSFIPKTEWRTTPKTIAKLDTIIEIAERNKVHPVVIAGMIRFSSKNYKLFSDLVNSAKFKERLFPE</sequence>
<name>A0ABS0BYZ9_9GAMM</name>
<reference evidence="1 2" key="2">
    <citation type="submission" date="2020-11" db="EMBL/GenBank/DDBJ databases">
        <title>Sulfur oxidizing isolate from Hospital Hole Sinkhole.</title>
        <authorList>
            <person name="Scott K.M."/>
        </authorList>
    </citation>
    <scope>NUCLEOTIDE SEQUENCE [LARGE SCALE GENOMIC DNA]</scope>
    <source>
        <strain evidence="1 2">HH1</strain>
    </source>
</reference>
<comment type="caution">
    <text evidence="1">The sequence shown here is derived from an EMBL/GenBank/DDBJ whole genome shotgun (WGS) entry which is preliminary data.</text>
</comment>
<dbReference type="RefSeq" id="WP_185979165.1">
    <property type="nucleotide sequence ID" value="NZ_JACBGI020000037.1"/>
</dbReference>
<keyword evidence="2" id="KW-1185">Reference proteome</keyword>
<proteinExistence type="predicted"/>
<gene>
    <name evidence="1" type="ORF">H8792_011765</name>
</gene>
<accession>A0ABS0BYZ9</accession>
<dbReference type="EMBL" id="JACBGI020000037">
    <property type="protein sequence ID" value="MBF6059022.1"/>
    <property type="molecule type" value="Genomic_DNA"/>
</dbReference>